<name>A0A9X2VWZ2_9PSEU</name>
<accession>A0A9X2VWZ2</accession>
<sequence>MRFSATTGSTAVLDRDWNDHYMWVETRHKGWLAFEVYLTPAAVDVVEVELVDAEELLA</sequence>
<dbReference type="AlphaFoldDB" id="A0A9X2VWZ2"/>
<gene>
    <name evidence="1" type="ORF">NZH93_45525</name>
</gene>
<comment type="caution">
    <text evidence="1">The sequence shown here is derived from an EMBL/GenBank/DDBJ whole genome shotgun (WGS) entry which is preliminary data.</text>
</comment>
<dbReference type="RefSeq" id="WP_259629589.1">
    <property type="nucleotide sequence ID" value="NZ_JANYMP010000041.1"/>
</dbReference>
<organism evidence="1 2">
    <name type="scientific">Umezawaea endophytica</name>
    <dbReference type="NCBI Taxonomy" id="1654476"/>
    <lineage>
        <taxon>Bacteria</taxon>
        <taxon>Bacillati</taxon>
        <taxon>Actinomycetota</taxon>
        <taxon>Actinomycetes</taxon>
        <taxon>Pseudonocardiales</taxon>
        <taxon>Pseudonocardiaceae</taxon>
        <taxon>Umezawaea</taxon>
    </lineage>
</organism>
<reference evidence="1" key="1">
    <citation type="submission" date="2022-08" db="EMBL/GenBank/DDBJ databases">
        <authorList>
            <person name="Tistechok S."/>
            <person name="Samborskyy M."/>
            <person name="Roman I."/>
        </authorList>
    </citation>
    <scope>NUCLEOTIDE SEQUENCE</scope>
    <source>
        <strain evidence="1">DSM 103496</strain>
    </source>
</reference>
<protein>
    <submittedName>
        <fullName evidence="1">Uncharacterized protein</fullName>
    </submittedName>
</protein>
<proteinExistence type="predicted"/>
<keyword evidence="2" id="KW-1185">Reference proteome</keyword>
<dbReference type="Proteomes" id="UP001141259">
    <property type="component" value="Unassembled WGS sequence"/>
</dbReference>
<evidence type="ECO:0000313" key="2">
    <source>
        <dbReference type="Proteomes" id="UP001141259"/>
    </source>
</evidence>
<dbReference type="EMBL" id="JANYMP010000041">
    <property type="protein sequence ID" value="MCS7484136.1"/>
    <property type="molecule type" value="Genomic_DNA"/>
</dbReference>
<evidence type="ECO:0000313" key="1">
    <source>
        <dbReference type="EMBL" id="MCS7484136.1"/>
    </source>
</evidence>